<protein>
    <recommendedName>
        <fullName evidence="3">ABM domain-containing protein</fullName>
    </recommendedName>
</protein>
<name>A0A7Y6K573_9BURK</name>
<dbReference type="RefSeq" id="WP_176111145.1">
    <property type="nucleotide sequence ID" value="NZ_JAALDK010000002.1"/>
</dbReference>
<evidence type="ECO:0008006" key="3">
    <source>
        <dbReference type="Google" id="ProtNLM"/>
    </source>
</evidence>
<proteinExistence type="predicted"/>
<sequence length="52" mass="6212">MFKRWKDQAALEWHWQQPYTKEALELFGEHLATPLSETDDVAYLTDVMERGE</sequence>
<dbReference type="EMBL" id="JAALDK010000002">
    <property type="protein sequence ID" value="NUY04616.1"/>
    <property type="molecule type" value="Genomic_DNA"/>
</dbReference>
<organism evidence="1 2">
    <name type="scientific">Paraburkholderia youngii</name>
    <dbReference type="NCBI Taxonomy" id="2782701"/>
    <lineage>
        <taxon>Bacteria</taxon>
        <taxon>Pseudomonadati</taxon>
        <taxon>Pseudomonadota</taxon>
        <taxon>Betaproteobacteria</taxon>
        <taxon>Burkholderiales</taxon>
        <taxon>Burkholderiaceae</taxon>
        <taxon>Paraburkholderia</taxon>
    </lineage>
</organism>
<gene>
    <name evidence="1" type="ORF">G5S42_34135</name>
</gene>
<dbReference type="AlphaFoldDB" id="A0A7Y6K573"/>
<dbReference type="Proteomes" id="UP000594380">
    <property type="component" value="Unassembled WGS sequence"/>
</dbReference>
<dbReference type="SUPFAM" id="SSF54909">
    <property type="entry name" value="Dimeric alpha+beta barrel"/>
    <property type="match status" value="1"/>
</dbReference>
<reference evidence="1 2" key="1">
    <citation type="submission" date="2020-02" db="EMBL/GenBank/DDBJ databases">
        <title>Paraburkholderia simonii sp. nov. and Paraburkholderia youngii sp. nov. Brazilian and Mexican Mimosa-associated rhizobia.</title>
        <authorList>
            <person name="Mavima L."/>
            <person name="Beukes C.W."/>
            <person name="Chan W.Y."/>
            <person name="Palmer M."/>
            <person name="De Meyer S.E."/>
            <person name="James E.K."/>
            <person name="Venter S.N."/>
            <person name="Steenkamp E.T."/>
        </authorList>
    </citation>
    <scope>NUCLEOTIDE SEQUENCE [LARGE SCALE GENOMIC DNA]</scope>
    <source>
        <strain evidence="1 2">JPY169</strain>
    </source>
</reference>
<dbReference type="Gene3D" id="3.30.70.100">
    <property type="match status" value="1"/>
</dbReference>
<evidence type="ECO:0000313" key="1">
    <source>
        <dbReference type="EMBL" id="NUY04616.1"/>
    </source>
</evidence>
<dbReference type="InterPro" id="IPR011008">
    <property type="entry name" value="Dimeric_a/b-barrel"/>
</dbReference>
<comment type="caution">
    <text evidence="1">The sequence shown here is derived from an EMBL/GenBank/DDBJ whole genome shotgun (WGS) entry which is preliminary data.</text>
</comment>
<accession>A0A7Y6K573</accession>
<dbReference type="GeneID" id="301105394"/>
<evidence type="ECO:0000313" key="2">
    <source>
        <dbReference type="Proteomes" id="UP000594380"/>
    </source>
</evidence>